<accession>A0ABW1YIZ8</accession>
<dbReference type="SUPFAM" id="SSF46689">
    <property type="entry name" value="Homeodomain-like"/>
    <property type="match status" value="1"/>
</dbReference>
<dbReference type="EMBL" id="JBHSVR010000001">
    <property type="protein sequence ID" value="MFC6632486.1"/>
    <property type="molecule type" value="Genomic_DNA"/>
</dbReference>
<dbReference type="PANTHER" id="PTHR30055:SF234">
    <property type="entry name" value="HTH-TYPE TRANSCRIPTIONAL REGULATOR BETI"/>
    <property type="match status" value="1"/>
</dbReference>
<sequence>MSQPDLTLVQVPEPNQARSRQALERLLAAGEKLLADNQFEEASVAEIARLAESSVGTFYRLLGDKDTLSLLLLQRFMQQLADKTASLRGQGGDCRDLAEGVRLLTDNYIDVYTGRRGVLRAVILRASRSAPFRDRVHQLNTHISSTACDCLAPFMDQVLHPRPRQAVSSGVHMVLGALNQHTVTGTLGDLQPEALRDEIARLLLGYLRGPR</sequence>
<keyword evidence="1" id="KW-0805">Transcription regulation</keyword>
<comment type="caution">
    <text evidence="6">The sequence shown here is derived from an EMBL/GenBank/DDBJ whole genome shotgun (WGS) entry which is preliminary data.</text>
</comment>
<keyword evidence="3" id="KW-0804">Transcription</keyword>
<evidence type="ECO:0000256" key="1">
    <source>
        <dbReference type="ARBA" id="ARBA00023015"/>
    </source>
</evidence>
<dbReference type="Pfam" id="PF17918">
    <property type="entry name" value="TetR_C_15"/>
    <property type="match status" value="1"/>
</dbReference>
<organism evidence="6 7">
    <name type="scientific">Microbulbifer taiwanensis</name>
    <dbReference type="NCBI Taxonomy" id="986746"/>
    <lineage>
        <taxon>Bacteria</taxon>
        <taxon>Pseudomonadati</taxon>
        <taxon>Pseudomonadota</taxon>
        <taxon>Gammaproteobacteria</taxon>
        <taxon>Cellvibrionales</taxon>
        <taxon>Microbulbiferaceae</taxon>
        <taxon>Microbulbifer</taxon>
    </lineage>
</organism>
<dbReference type="InterPro" id="IPR001647">
    <property type="entry name" value="HTH_TetR"/>
</dbReference>
<feature type="domain" description="HTH tetR-type" evidence="5">
    <location>
        <begin position="20"/>
        <end position="80"/>
    </location>
</feature>
<evidence type="ECO:0000256" key="2">
    <source>
        <dbReference type="ARBA" id="ARBA00023125"/>
    </source>
</evidence>
<dbReference type="InterPro" id="IPR041669">
    <property type="entry name" value="TetR_C_15"/>
</dbReference>
<gene>
    <name evidence="6" type="ORF">ACFQBM_04295</name>
</gene>
<dbReference type="Gene3D" id="1.10.357.10">
    <property type="entry name" value="Tetracycline Repressor, domain 2"/>
    <property type="match status" value="1"/>
</dbReference>
<evidence type="ECO:0000313" key="6">
    <source>
        <dbReference type="EMBL" id="MFC6632486.1"/>
    </source>
</evidence>
<protein>
    <submittedName>
        <fullName evidence="6">TetR/AcrR family transcriptional regulator</fullName>
    </submittedName>
</protein>
<keyword evidence="2 4" id="KW-0238">DNA-binding</keyword>
<keyword evidence="7" id="KW-1185">Reference proteome</keyword>
<name>A0ABW1YIZ8_9GAMM</name>
<dbReference type="InterPro" id="IPR050109">
    <property type="entry name" value="HTH-type_TetR-like_transc_reg"/>
</dbReference>
<dbReference type="PANTHER" id="PTHR30055">
    <property type="entry name" value="HTH-TYPE TRANSCRIPTIONAL REGULATOR RUTR"/>
    <property type="match status" value="1"/>
</dbReference>
<evidence type="ECO:0000256" key="3">
    <source>
        <dbReference type="ARBA" id="ARBA00023163"/>
    </source>
</evidence>
<dbReference type="PROSITE" id="PS50977">
    <property type="entry name" value="HTH_TETR_2"/>
    <property type="match status" value="1"/>
</dbReference>
<evidence type="ECO:0000313" key="7">
    <source>
        <dbReference type="Proteomes" id="UP001596425"/>
    </source>
</evidence>
<proteinExistence type="predicted"/>
<reference evidence="7" key="1">
    <citation type="journal article" date="2019" name="Int. J. Syst. Evol. Microbiol.">
        <title>The Global Catalogue of Microorganisms (GCM) 10K type strain sequencing project: providing services to taxonomists for standard genome sequencing and annotation.</title>
        <authorList>
            <consortium name="The Broad Institute Genomics Platform"/>
            <consortium name="The Broad Institute Genome Sequencing Center for Infectious Disease"/>
            <person name="Wu L."/>
            <person name="Ma J."/>
        </authorList>
    </citation>
    <scope>NUCLEOTIDE SEQUENCE [LARGE SCALE GENOMIC DNA]</scope>
    <source>
        <strain evidence="7">CGMCC 1.13718</strain>
    </source>
</reference>
<feature type="DNA-binding region" description="H-T-H motif" evidence="4">
    <location>
        <begin position="43"/>
        <end position="62"/>
    </location>
</feature>
<evidence type="ECO:0000259" key="5">
    <source>
        <dbReference type="PROSITE" id="PS50977"/>
    </source>
</evidence>
<dbReference type="InterPro" id="IPR009057">
    <property type="entry name" value="Homeodomain-like_sf"/>
</dbReference>
<dbReference type="RefSeq" id="WP_193194143.1">
    <property type="nucleotide sequence ID" value="NZ_JACZFR010000053.1"/>
</dbReference>
<dbReference type="Pfam" id="PF00440">
    <property type="entry name" value="TetR_N"/>
    <property type="match status" value="1"/>
</dbReference>
<dbReference type="Proteomes" id="UP001596425">
    <property type="component" value="Unassembled WGS sequence"/>
</dbReference>
<evidence type="ECO:0000256" key="4">
    <source>
        <dbReference type="PROSITE-ProRule" id="PRU00335"/>
    </source>
</evidence>